<dbReference type="STRING" id="439292.Bsel_3195"/>
<dbReference type="EMBL" id="CP001791">
    <property type="protein sequence ID" value="ADI00677.1"/>
    <property type="molecule type" value="Genomic_DNA"/>
</dbReference>
<dbReference type="HOGENOM" id="CLU_1412677_0_0_9"/>
<protein>
    <recommendedName>
        <fullName evidence="3">GNAT family N-acetyltransferase</fullName>
    </recommendedName>
</protein>
<keyword evidence="2" id="KW-1185">Reference proteome</keyword>
<name>D6Y0V9_BACIE</name>
<dbReference type="AlphaFoldDB" id="D6Y0V9"/>
<accession>D6Y0V9</accession>
<proteinExistence type="predicted"/>
<evidence type="ECO:0000313" key="2">
    <source>
        <dbReference type="Proteomes" id="UP000000271"/>
    </source>
</evidence>
<dbReference type="OrthoDB" id="2584775at2"/>
<dbReference type="RefSeq" id="WP_013174081.1">
    <property type="nucleotide sequence ID" value="NC_014219.1"/>
</dbReference>
<reference evidence="1" key="1">
    <citation type="submission" date="2009-10" db="EMBL/GenBank/DDBJ databases">
        <title>Complete sequence of Bacillus selenitireducens MLS10.</title>
        <authorList>
            <consortium name="US DOE Joint Genome Institute"/>
            <person name="Lucas S."/>
            <person name="Copeland A."/>
            <person name="Lapidus A."/>
            <person name="Glavina del Rio T."/>
            <person name="Dalin E."/>
            <person name="Tice H."/>
            <person name="Bruce D."/>
            <person name="Goodwin L."/>
            <person name="Pitluck S."/>
            <person name="Sims D."/>
            <person name="Brettin T."/>
            <person name="Detter J.C."/>
            <person name="Han C."/>
            <person name="Larimer F."/>
            <person name="Land M."/>
            <person name="Hauser L."/>
            <person name="Kyrpides N."/>
            <person name="Ovchinnikova G."/>
            <person name="Stolz J."/>
        </authorList>
    </citation>
    <scope>NUCLEOTIDE SEQUENCE [LARGE SCALE GENOMIC DNA]</scope>
    <source>
        <strain evidence="1">MLS10</strain>
    </source>
</reference>
<gene>
    <name evidence="1" type="ordered locus">Bsel_3195</name>
</gene>
<evidence type="ECO:0000313" key="1">
    <source>
        <dbReference type="EMBL" id="ADI00677.1"/>
    </source>
</evidence>
<evidence type="ECO:0008006" key="3">
    <source>
        <dbReference type="Google" id="ProtNLM"/>
    </source>
</evidence>
<dbReference type="Proteomes" id="UP000000271">
    <property type="component" value="Chromosome"/>
</dbReference>
<dbReference type="KEGG" id="bse:Bsel_3195"/>
<sequence>MTYKRVENRDDQRLFYAIVQEAWEEKNWDYEDIERDGRAQYLVQNDEGDTIGTFEFLPYIPEGESLIERDYPFYRESEVKGQTRPVYELDKLAISDRHRSSEHLYILISDLMKVGIDELKSDLFLSIIRPSFHRLLHRVMKLPVISLSEPLYCDENDDYFTPCLCYVPKNMEELGEMQKTMRRGLRIKSLTK</sequence>
<organism evidence="1 2">
    <name type="scientific">Bacillus selenitireducens (strain ATCC 700615 / DSM 15326 / MLS10)</name>
    <dbReference type="NCBI Taxonomy" id="439292"/>
    <lineage>
        <taxon>Bacteria</taxon>
        <taxon>Bacillati</taxon>
        <taxon>Bacillota</taxon>
        <taxon>Bacilli</taxon>
        <taxon>Bacillales</taxon>
        <taxon>Bacillaceae</taxon>
        <taxon>Salisediminibacterium</taxon>
    </lineage>
</organism>